<keyword evidence="1" id="KW-0472">Membrane</keyword>
<reference evidence="2 3" key="1">
    <citation type="journal article" date="2013" name="Genome Announc.">
        <title>Draft Genome Sequence of the Cellulolytic Bacterium Clostridium papyrosolvens C7 (ATCC 700395).</title>
        <authorList>
            <person name="Zepeda V."/>
            <person name="Dassa B."/>
            <person name="Borovok I."/>
            <person name="Lamed R."/>
            <person name="Bayer E.A."/>
            <person name="Cate J.H."/>
        </authorList>
    </citation>
    <scope>NUCLEOTIDE SEQUENCE [LARGE SCALE GENOMIC DNA]</scope>
    <source>
        <strain evidence="2 3">C7</strain>
    </source>
</reference>
<dbReference type="OrthoDB" id="1739978at2"/>
<dbReference type="STRING" id="1330534.L323_10325"/>
<evidence type="ECO:0008006" key="4">
    <source>
        <dbReference type="Google" id="ProtNLM"/>
    </source>
</evidence>
<evidence type="ECO:0000313" key="3">
    <source>
        <dbReference type="Proteomes" id="UP000016860"/>
    </source>
</evidence>
<proteinExistence type="predicted"/>
<feature type="transmembrane region" description="Helical" evidence="1">
    <location>
        <begin position="26"/>
        <end position="47"/>
    </location>
</feature>
<protein>
    <recommendedName>
        <fullName evidence="4">DUF4190 domain-containing protein</fullName>
    </recommendedName>
</protein>
<gene>
    <name evidence="2" type="ORF">L323_10325</name>
</gene>
<keyword evidence="1" id="KW-1133">Transmembrane helix</keyword>
<dbReference type="RefSeq" id="WP_020815593.1">
    <property type="nucleotide sequence ID" value="NZ_ATAY01000031.1"/>
</dbReference>
<dbReference type="EMBL" id="ATAY01000031">
    <property type="protein sequence ID" value="EPR12076.1"/>
    <property type="molecule type" value="Genomic_DNA"/>
</dbReference>
<name>U4R1M5_9FIRM</name>
<comment type="caution">
    <text evidence="2">The sequence shown here is derived from an EMBL/GenBank/DDBJ whole genome shotgun (WGS) entry which is preliminary data.</text>
</comment>
<evidence type="ECO:0000313" key="2">
    <source>
        <dbReference type="EMBL" id="EPR12076.1"/>
    </source>
</evidence>
<feature type="transmembrane region" description="Helical" evidence="1">
    <location>
        <begin position="59"/>
        <end position="80"/>
    </location>
</feature>
<accession>U4R1M5</accession>
<organism evidence="2 3">
    <name type="scientific">Ruminiclostridium papyrosolvens C7</name>
    <dbReference type="NCBI Taxonomy" id="1330534"/>
    <lineage>
        <taxon>Bacteria</taxon>
        <taxon>Bacillati</taxon>
        <taxon>Bacillota</taxon>
        <taxon>Clostridia</taxon>
        <taxon>Eubacteriales</taxon>
        <taxon>Oscillospiraceae</taxon>
        <taxon>Ruminiclostridium</taxon>
    </lineage>
</organism>
<dbReference type="AlphaFoldDB" id="U4R1M5"/>
<dbReference type="PATRIC" id="fig|1330534.3.peg.2068"/>
<sequence length="85" mass="9051">MSFSNNEPDCMDKARTSFILGIVDTVAWLLPIIGIPVSIVGLILGILGIKSTKRWMSVVGIILSSIFLVAAIINVIIGALNKLGK</sequence>
<dbReference type="Proteomes" id="UP000016860">
    <property type="component" value="Unassembled WGS sequence"/>
</dbReference>
<evidence type="ECO:0000256" key="1">
    <source>
        <dbReference type="SAM" id="Phobius"/>
    </source>
</evidence>
<keyword evidence="1" id="KW-0812">Transmembrane</keyword>